<dbReference type="RefSeq" id="XP_014565580.1">
    <property type="nucleotide sequence ID" value="XM_014710094.1"/>
</dbReference>
<dbReference type="InterPro" id="IPR002539">
    <property type="entry name" value="MaoC-like_dom"/>
</dbReference>
<accession>G7EAV0</accession>
<keyword evidence="5" id="KW-0521">NADP</keyword>
<evidence type="ECO:0000256" key="1">
    <source>
        <dbReference type="ARBA" id="ARBA00004275"/>
    </source>
</evidence>
<reference evidence="13 14" key="1">
    <citation type="journal article" date="2011" name="J. Gen. Appl. Microbiol.">
        <title>Draft genome sequencing of the enigmatic basidiomycete Mixia osmundae.</title>
        <authorList>
            <person name="Nishida H."/>
            <person name="Nagatsuka Y."/>
            <person name="Sugiyama J."/>
        </authorList>
    </citation>
    <scope>NUCLEOTIDE SEQUENCE [LARGE SCALE GENOMIC DNA]</scope>
    <source>
        <strain evidence="14">CBS 9802 / IAM 14324 / JCM 22182 / KY 12970</strain>
    </source>
</reference>
<dbReference type="PANTHER" id="PTHR45024">
    <property type="entry name" value="DEHYDROGENASES, SHORT CHAIN"/>
    <property type="match status" value="1"/>
</dbReference>
<dbReference type="HOGENOM" id="CLU_010194_18_0_1"/>
<evidence type="ECO:0000256" key="9">
    <source>
        <dbReference type="ARBA" id="ARBA00023235"/>
    </source>
</evidence>
<dbReference type="Pfam" id="PF22622">
    <property type="entry name" value="MFE-2_hydrat-2_N"/>
    <property type="match status" value="1"/>
</dbReference>
<evidence type="ECO:0000256" key="5">
    <source>
        <dbReference type="ARBA" id="ARBA00022857"/>
    </source>
</evidence>
<feature type="region of interest" description="Disordered" evidence="11">
    <location>
        <begin position="631"/>
        <end position="677"/>
    </location>
</feature>
<dbReference type="STRING" id="764103.G7EAV0"/>
<dbReference type="Pfam" id="PF00106">
    <property type="entry name" value="adh_short"/>
    <property type="match status" value="2"/>
</dbReference>
<dbReference type="GO" id="GO:0005777">
    <property type="term" value="C:peroxisome"/>
    <property type="evidence" value="ECO:0007669"/>
    <property type="project" value="UniProtKB-SubCell"/>
</dbReference>
<evidence type="ECO:0000256" key="10">
    <source>
        <dbReference type="ARBA" id="ARBA00023239"/>
    </source>
</evidence>
<name>G7EAV0_MIXOS</name>
<keyword evidence="8" id="KW-0576">Peroxisome</keyword>
<dbReference type="CDD" id="cd05353">
    <property type="entry name" value="hydroxyacyl-CoA-like_DH_SDR_c-like"/>
    <property type="match status" value="2"/>
</dbReference>
<dbReference type="GO" id="GO:0004300">
    <property type="term" value="F:enoyl-CoA hydratase activity"/>
    <property type="evidence" value="ECO:0007669"/>
    <property type="project" value="UniProtKB-ARBA"/>
</dbReference>
<comment type="caution">
    <text evidence="13">The sequence shown here is derived from an EMBL/GenBank/DDBJ whole genome shotgun (WGS) entry which is preliminary data.</text>
</comment>
<dbReference type="UniPathway" id="UPA00659"/>
<dbReference type="AlphaFoldDB" id="G7EAV0"/>
<dbReference type="FunFam" id="3.40.50.720:FF:000410">
    <property type="entry name" value="Peroxisomal multifunctional beta-oxidation protein"/>
    <property type="match status" value="1"/>
</dbReference>
<dbReference type="Proteomes" id="UP000009131">
    <property type="component" value="Unassembled WGS sequence"/>
</dbReference>
<keyword evidence="9" id="KW-0413">Isomerase</keyword>
<dbReference type="SUPFAM" id="SSF54637">
    <property type="entry name" value="Thioesterase/thiol ester dehydrase-isomerase"/>
    <property type="match status" value="2"/>
</dbReference>
<evidence type="ECO:0000256" key="2">
    <source>
        <dbReference type="ARBA" id="ARBA00005005"/>
    </source>
</evidence>
<dbReference type="InterPro" id="IPR002347">
    <property type="entry name" value="SDR_fam"/>
</dbReference>
<comment type="pathway">
    <text evidence="2">Lipid metabolism; fatty acid beta-oxidation.</text>
</comment>
<dbReference type="InterPro" id="IPR029069">
    <property type="entry name" value="HotDog_dom_sf"/>
</dbReference>
<feature type="compositionally biased region" description="Basic and acidic residues" evidence="11">
    <location>
        <begin position="653"/>
        <end position="674"/>
    </location>
</feature>
<dbReference type="GO" id="GO:0006635">
    <property type="term" value="P:fatty acid beta-oxidation"/>
    <property type="evidence" value="ECO:0007669"/>
    <property type="project" value="UniProtKB-UniPathway"/>
</dbReference>
<keyword evidence="4" id="KW-0276">Fatty acid metabolism</keyword>
<keyword evidence="10" id="KW-0456">Lyase</keyword>
<feature type="domain" description="Ketoreductase" evidence="12">
    <location>
        <begin position="352"/>
        <end position="541"/>
    </location>
</feature>
<evidence type="ECO:0000256" key="4">
    <source>
        <dbReference type="ARBA" id="ARBA00022832"/>
    </source>
</evidence>
<dbReference type="OMA" id="GKTRWQR"/>
<dbReference type="InterPro" id="IPR054357">
    <property type="entry name" value="MFE-2_N"/>
</dbReference>
<protein>
    <recommendedName>
        <fullName evidence="12">Ketoreductase domain-containing protein</fullName>
    </recommendedName>
</protein>
<evidence type="ECO:0000256" key="11">
    <source>
        <dbReference type="SAM" id="MobiDB-lite"/>
    </source>
</evidence>
<dbReference type="InterPro" id="IPR020904">
    <property type="entry name" value="Sc_DH/Rdtase_CS"/>
</dbReference>
<dbReference type="InterPro" id="IPR036291">
    <property type="entry name" value="NAD(P)-bd_dom_sf"/>
</dbReference>
<dbReference type="eggNOG" id="KOG1206">
    <property type="taxonomic scope" value="Eukaryota"/>
</dbReference>
<evidence type="ECO:0000256" key="8">
    <source>
        <dbReference type="ARBA" id="ARBA00023140"/>
    </source>
</evidence>
<keyword evidence="14" id="KW-1185">Reference proteome</keyword>
<dbReference type="PROSITE" id="PS00061">
    <property type="entry name" value="ADH_SHORT"/>
    <property type="match status" value="1"/>
</dbReference>
<proteinExistence type="inferred from homology"/>
<dbReference type="Pfam" id="PF01575">
    <property type="entry name" value="MaoC_dehydratas"/>
    <property type="match status" value="1"/>
</dbReference>
<comment type="subcellular location">
    <subcellularLocation>
        <location evidence="1">Peroxisome</location>
    </subcellularLocation>
</comment>
<dbReference type="SMART" id="SM00822">
    <property type="entry name" value="PKS_KR"/>
    <property type="match status" value="1"/>
</dbReference>
<sequence>MGDLCHLLIRQLPRPDGPPAPAAADERILHKAHLVHKTSIFYTDRVKMSLDFKDRTIIITGSGGGLGGAYATFFASRGAKVLVNDMNKEAADKKVKEITDAGGQAIANYDSVTSGNKLVDQIVSKWGKIDIIINNAGILRDKSFASMTDKEWDIIHDVHVKGPYSVTHAAWPHMRKAKYGRIVNTASAAGIYGNFGQANYSSAKLSQNGFSKTLSREGAKYNIIANTIAPVAASQMTATVMPPDMLEQLQPEKVVPLVAYLVHESNQEGGLLFEAGAGWYGKVRWERSKGVVFKPDETFTPSAVAARWDDVNDFEGAEYPESITDANYLGFLEEAKKIKDNKQEGNIEFKDKVAVVTGAGNGLGKAYALMYARLGASVIVNDVSKDVAQKVVDEIKKAGGKAAISTASVENGAEIVQTAVDTFGGLHILVNNAGILRDKSFASLTDDEWDLVYKIHVRGTYATSHAAWPIFRKQKYGRIVNTASAVGLYGNFGQANYSTAKSAIIGLSKTLAIEGKKYNIYVNTIAPNAGTAMTATIWPEEMVQAFKPDFVAPVVGYLTSEASETTMGIFEVSGGWCASVRWQRTAGHAFSVKKEVKPEDIKSKWEKICKFDENATNPNSTAESLESIISNFGNDEDDDEDASSSDASGGDDFASRTFDDSDDPDLVKEAKKQTNEPVEYSYDERDVILYNLGIGATEQQLKYTFENDDEFQVLPTFGVIPQFHASGSVGLDWLPNFSPMMLLHGEQYLAIKGPIPTSGTLVSRAKLLEVLDKGKAAAVTSIVETVNKDSGEVVFENQSTVFIRGSGGFGGKKTGKDRGEASAVNKPPSRKPDCVVEEQTLERQAAIYRLSGDWNPLHIDPSFAAVGGFKAPILHGLASFGISGKHVFEKYGAFKSIKVRFAGVVYPGQTLVTEMWKEGNKVIFQSKVKETGEPSISNAAVILQD</sequence>
<gene>
    <name evidence="13" type="primary">Mo06663</name>
    <name evidence="13" type="ORF">E5Q_06663</name>
</gene>
<evidence type="ECO:0000256" key="3">
    <source>
        <dbReference type="ARBA" id="ARBA00006484"/>
    </source>
</evidence>
<organism evidence="13 14">
    <name type="scientific">Mixia osmundae (strain CBS 9802 / IAM 14324 / JCM 22182 / KY 12970)</name>
    <dbReference type="NCBI Taxonomy" id="764103"/>
    <lineage>
        <taxon>Eukaryota</taxon>
        <taxon>Fungi</taxon>
        <taxon>Dikarya</taxon>
        <taxon>Basidiomycota</taxon>
        <taxon>Pucciniomycotina</taxon>
        <taxon>Mixiomycetes</taxon>
        <taxon>Mixiales</taxon>
        <taxon>Mixiaceae</taxon>
        <taxon>Mixia</taxon>
    </lineage>
</organism>
<dbReference type="OrthoDB" id="3592703at2759"/>
<feature type="compositionally biased region" description="Acidic residues" evidence="11">
    <location>
        <begin position="634"/>
        <end position="643"/>
    </location>
</feature>
<dbReference type="InterPro" id="IPR051687">
    <property type="entry name" value="Peroxisomal_Beta-Oxidation"/>
</dbReference>
<dbReference type="EMBL" id="BABT02000252">
    <property type="protein sequence ID" value="GAA99960.1"/>
    <property type="molecule type" value="Genomic_DNA"/>
</dbReference>
<dbReference type="InterPro" id="IPR057326">
    <property type="entry name" value="KR_dom"/>
</dbReference>
<evidence type="ECO:0000313" key="13">
    <source>
        <dbReference type="EMBL" id="GAA99960.1"/>
    </source>
</evidence>
<dbReference type="GO" id="GO:0016491">
    <property type="term" value="F:oxidoreductase activity"/>
    <property type="evidence" value="ECO:0007669"/>
    <property type="project" value="UniProtKB-KW"/>
</dbReference>
<feature type="region of interest" description="Disordered" evidence="11">
    <location>
        <begin position="811"/>
        <end position="832"/>
    </location>
</feature>
<evidence type="ECO:0000256" key="7">
    <source>
        <dbReference type="ARBA" id="ARBA00023098"/>
    </source>
</evidence>
<dbReference type="Gene3D" id="3.10.129.10">
    <property type="entry name" value="Hotdog Thioesterase"/>
    <property type="match status" value="2"/>
</dbReference>
<dbReference type="Gene3D" id="3.40.50.720">
    <property type="entry name" value="NAD(P)-binding Rossmann-like Domain"/>
    <property type="match status" value="2"/>
</dbReference>
<dbReference type="InParanoid" id="G7EAV0"/>
<dbReference type="SUPFAM" id="SSF51735">
    <property type="entry name" value="NAD(P)-binding Rossmann-fold domains"/>
    <property type="match status" value="2"/>
</dbReference>
<dbReference type="PANTHER" id="PTHR45024:SF2">
    <property type="entry name" value="SCP2 DOMAIN-CONTAINING PROTEIN"/>
    <property type="match status" value="1"/>
</dbReference>
<dbReference type="PRINTS" id="PR00081">
    <property type="entry name" value="GDHRDH"/>
</dbReference>
<dbReference type="FunFam" id="3.10.129.10:FF:000013">
    <property type="entry name" value="Peroxisomal multifunctional enzyme type 2"/>
    <property type="match status" value="1"/>
</dbReference>
<keyword evidence="7" id="KW-0443">Lipid metabolism</keyword>
<evidence type="ECO:0000313" key="14">
    <source>
        <dbReference type="Proteomes" id="UP000009131"/>
    </source>
</evidence>
<reference evidence="13 14" key="2">
    <citation type="journal article" date="2012" name="Open Biol.">
        <title>Characteristics of nucleosomes and linker DNA regions on the genome of the basidiomycete Mixia osmundae revealed by mono- and dinucleosome mapping.</title>
        <authorList>
            <person name="Nishida H."/>
            <person name="Kondo S."/>
            <person name="Matsumoto T."/>
            <person name="Suzuki Y."/>
            <person name="Yoshikawa H."/>
            <person name="Taylor T.D."/>
            <person name="Sugiyama J."/>
        </authorList>
    </citation>
    <scope>NUCLEOTIDE SEQUENCE [LARGE SCALE GENOMIC DNA]</scope>
    <source>
        <strain evidence="14">CBS 9802 / IAM 14324 / JCM 22182 / KY 12970</strain>
    </source>
</reference>
<dbReference type="GO" id="GO:0016853">
    <property type="term" value="F:isomerase activity"/>
    <property type="evidence" value="ECO:0007669"/>
    <property type="project" value="UniProtKB-KW"/>
</dbReference>
<dbReference type="Gene3D" id="1.10.287.4290">
    <property type="match status" value="2"/>
</dbReference>
<comment type="similarity">
    <text evidence="3">Belongs to the short-chain dehydrogenases/reductases (SDR) family.</text>
</comment>
<keyword evidence="6" id="KW-0560">Oxidoreductase</keyword>
<dbReference type="CDD" id="cd03448">
    <property type="entry name" value="HDE_HSD"/>
    <property type="match status" value="1"/>
</dbReference>
<evidence type="ECO:0000256" key="6">
    <source>
        <dbReference type="ARBA" id="ARBA00023002"/>
    </source>
</evidence>
<dbReference type="FunFam" id="3.40.50.720:FF:000084">
    <property type="entry name" value="Short-chain dehydrogenase reductase"/>
    <property type="match status" value="1"/>
</dbReference>
<dbReference type="PRINTS" id="PR00080">
    <property type="entry name" value="SDRFAMILY"/>
</dbReference>
<evidence type="ECO:0000259" key="12">
    <source>
        <dbReference type="SMART" id="SM00822"/>
    </source>
</evidence>